<evidence type="ECO:0000259" key="3">
    <source>
        <dbReference type="Pfam" id="PF08232"/>
    </source>
</evidence>
<evidence type="ECO:0000256" key="1">
    <source>
        <dbReference type="ARBA" id="ARBA00023054"/>
    </source>
</evidence>
<feature type="domain" description="Striatin N-terminal" evidence="3">
    <location>
        <begin position="1"/>
        <end position="77"/>
    </location>
</feature>
<dbReference type="EnsemblMetazoa" id="AMAM003763-RA">
    <property type="protein sequence ID" value="AMAM003763-PA"/>
    <property type="gene ID" value="AMAM003763"/>
</dbReference>
<dbReference type="InterPro" id="IPR013258">
    <property type="entry name" value="Striatin_N"/>
</dbReference>
<reference evidence="5" key="1">
    <citation type="submission" date="2013-09" db="EMBL/GenBank/DDBJ databases">
        <title>The Genome Sequence of Anopheles maculatus species B.</title>
        <authorList>
            <consortium name="The Broad Institute Genomics Platform"/>
            <person name="Neafsey D.E."/>
            <person name="Besansky N."/>
            <person name="Howell P."/>
            <person name="Walton C."/>
            <person name="Young S.K."/>
            <person name="Zeng Q."/>
            <person name="Gargeya S."/>
            <person name="Fitzgerald M."/>
            <person name="Haas B."/>
            <person name="Abouelleil A."/>
            <person name="Allen A.W."/>
            <person name="Alvarado L."/>
            <person name="Arachchi H.M."/>
            <person name="Berlin A.M."/>
            <person name="Chapman S.B."/>
            <person name="Gainer-Dewar J."/>
            <person name="Goldberg J."/>
            <person name="Griggs A."/>
            <person name="Gujja S."/>
            <person name="Hansen M."/>
            <person name="Howarth C."/>
            <person name="Imamovic A."/>
            <person name="Ireland A."/>
            <person name="Larimer J."/>
            <person name="McCowan C."/>
            <person name="Murphy C."/>
            <person name="Pearson M."/>
            <person name="Poon T.W."/>
            <person name="Priest M."/>
            <person name="Roberts A."/>
            <person name="Saif S."/>
            <person name="Shea T."/>
            <person name="Sisk P."/>
            <person name="Sykes S."/>
            <person name="Wortman J."/>
            <person name="Nusbaum C."/>
            <person name="Birren B."/>
        </authorList>
    </citation>
    <scope>NUCLEOTIDE SEQUENCE [LARGE SCALE GENOMIC DNA]</scope>
    <source>
        <strain evidence="5">maculatus3</strain>
    </source>
</reference>
<accession>A0A182SC18</accession>
<feature type="region of interest" description="Disordered" evidence="2">
    <location>
        <begin position="19"/>
        <end position="44"/>
    </location>
</feature>
<name>A0A182SC18_9DIPT</name>
<keyword evidence="1" id="KW-0175">Coiled coil</keyword>
<feature type="compositionally biased region" description="Acidic residues" evidence="2">
    <location>
        <begin position="145"/>
        <end position="160"/>
    </location>
</feature>
<dbReference type="AlphaFoldDB" id="A0A182SC18"/>
<keyword evidence="5" id="KW-1185">Reference proteome</keyword>
<feature type="region of interest" description="Disordered" evidence="2">
    <location>
        <begin position="93"/>
        <end position="114"/>
    </location>
</feature>
<dbReference type="PANTHER" id="PTHR15653">
    <property type="entry name" value="STRIATIN"/>
    <property type="match status" value="1"/>
</dbReference>
<dbReference type="InterPro" id="IPR051488">
    <property type="entry name" value="WD_repeat_striatin"/>
</dbReference>
<dbReference type="PANTHER" id="PTHR15653:SF0">
    <property type="entry name" value="CONNECTOR OF KINASE TO AP-1, ISOFORM E"/>
    <property type="match status" value="1"/>
</dbReference>
<reference evidence="4" key="2">
    <citation type="submission" date="2020-05" db="UniProtKB">
        <authorList>
            <consortium name="EnsemblMetazoa"/>
        </authorList>
    </citation>
    <scope>IDENTIFICATION</scope>
    <source>
        <strain evidence="4">maculatus3</strain>
    </source>
</reference>
<evidence type="ECO:0000313" key="5">
    <source>
        <dbReference type="Proteomes" id="UP000075901"/>
    </source>
</evidence>
<evidence type="ECO:0000256" key="2">
    <source>
        <dbReference type="SAM" id="MobiDB-lite"/>
    </source>
</evidence>
<dbReference type="Proteomes" id="UP000075901">
    <property type="component" value="Unassembled WGS sequence"/>
</dbReference>
<organism evidence="4 5">
    <name type="scientific">Anopheles maculatus</name>
    <dbReference type="NCBI Taxonomy" id="74869"/>
    <lineage>
        <taxon>Eukaryota</taxon>
        <taxon>Metazoa</taxon>
        <taxon>Ecdysozoa</taxon>
        <taxon>Arthropoda</taxon>
        <taxon>Hexapoda</taxon>
        <taxon>Insecta</taxon>
        <taxon>Pterygota</taxon>
        <taxon>Neoptera</taxon>
        <taxon>Endopterygota</taxon>
        <taxon>Diptera</taxon>
        <taxon>Nematocera</taxon>
        <taxon>Culicoidea</taxon>
        <taxon>Culicidae</taxon>
        <taxon>Anophelinae</taxon>
        <taxon>Anopheles</taxon>
        <taxon>Anopheles maculatus group</taxon>
    </lineage>
</organism>
<dbReference type="VEuPathDB" id="VectorBase:AMAM003763"/>
<feature type="region of interest" description="Disordered" evidence="2">
    <location>
        <begin position="145"/>
        <end position="181"/>
    </location>
</feature>
<protein>
    <submittedName>
        <fullName evidence="4">Striatin domain-containing protein</fullName>
    </submittedName>
</protein>
<feature type="compositionally biased region" description="Polar residues" evidence="2">
    <location>
        <begin position="93"/>
        <end position="109"/>
    </location>
</feature>
<proteinExistence type="predicted"/>
<evidence type="ECO:0000313" key="4">
    <source>
        <dbReference type="EnsemblMetazoa" id="AMAM003763-PA"/>
    </source>
</evidence>
<sequence length="219" mass="24378">MLEYALKQERAKFHRLKYGVDPPMNDIKPPTDEPGIGTEVAPDPEVPYSSVSNITWRQGRQLLRQYLQEIGYTDTILDIRSNRVRSLLGLNNNSEQEENVNPNVNGGTESNKRASESQAMILDSEAAVIANFEFLAREDVEMSDDDDVSDEIDVVGDSEDTDMKTTKRKAKGSTLNDDMDAEADEVINELNPLTEGEDVIMEDSSSKIDIAGDDLYVGE</sequence>
<dbReference type="Pfam" id="PF08232">
    <property type="entry name" value="Striatin"/>
    <property type="match status" value="1"/>
</dbReference>